<keyword evidence="9 15" id="KW-0521">NADP</keyword>
<dbReference type="NCBIfam" id="TIGR01296">
    <property type="entry name" value="asd_B"/>
    <property type="match status" value="1"/>
</dbReference>
<dbReference type="HAMAP" id="MF_02121">
    <property type="entry name" value="ASADH"/>
    <property type="match status" value="1"/>
</dbReference>
<dbReference type="Gene3D" id="3.30.360.10">
    <property type="entry name" value="Dihydrodipicolinate Reductase, domain 2"/>
    <property type="match status" value="1"/>
</dbReference>
<organism evidence="18 19">
    <name type="scientific">Candidatus Galligastranaerophilus intestinavium</name>
    <dbReference type="NCBI Taxonomy" id="2840836"/>
    <lineage>
        <taxon>Bacteria</taxon>
        <taxon>Candidatus Galligastranaerophilus</taxon>
    </lineage>
</organism>
<evidence type="ECO:0000256" key="13">
    <source>
        <dbReference type="ARBA" id="ARBA00023167"/>
    </source>
</evidence>
<keyword evidence="12 15" id="KW-0457">Lysine biosynthesis</keyword>
<evidence type="ECO:0000256" key="14">
    <source>
        <dbReference type="ARBA" id="ARBA00047891"/>
    </source>
</evidence>
<evidence type="ECO:0000313" key="19">
    <source>
        <dbReference type="Proteomes" id="UP000886865"/>
    </source>
</evidence>
<evidence type="ECO:0000256" key="1">
    <source>
        <dbReference type="ARBA" id="ARBA00005021"/>
    </source>
</evidence>
<evidence type="ECO:0000256" key="4">
    <source>
        <dbReference type="ARBA" id="ARBA00010584"/>
    </source>
</evidence>
<keyword evidence="13 15" id="KW-0486">Methionine biosynthesis</keyword>
<reference evidence="18" key="2">
    <citation type="journal article" date="2021" name="PeerJ">
        <title>Extensive microbial diversity within the chicken gut microbiome revealed by metagenomics and culture.</title>
        <authorList>
            <person name="Gilroy R."/>
            <person name="Ravi A."/>
            <person name="Getino M."/>
            <person name="Pursley I."/>
            <person name="Horton D.L."/>
            <person name="Alikhan N.F."/>
            <person name="Baker D."/>
            <person name="Gharbi K."/>
            <person name="Hall N."/>
            <person name="Watson M."/>
            <person name="Adriaenssens E.M."/>
            <person name="Foster-Nyarko E."/>
            <person name="Jarju S."/>
            <person name="Secka A."/>
            <person name="Antonio M."/>
            <person name="Oren A."/>
            <person name="Chaudhuri R.R."/>
            <person name="La Ragione R."/>
            <person name="Hildebrand F."/>
            <person name="Pallen M.J."/>
        </authorList>
    </citation>
    <scope>NUCLEOTIDE SEQUENCE</scope>
    <source>
        <strain evidence="18">CHK152-2871</strain>
    </source>
</reference>
<evidence type="ECO:0000256" key="16">
    <source>
        <dbReference type="PIRSR" id="PIRSR000148-1"/>
    </source>
</evidence>
<dbReference type="EC" id="1.2.1.11" evidence="6 15"/>
<comment type="pathway">
    <text evidence="1 15">Amino-acid biosynthesis; L-methionine biosynthesis via de novo pathway; L-homoserine from L-aspartate: step 2/3.</text>
</comment>
<feature type="domain" description="Semialdehyde dehydrogenase NAD-binding" evidence="17">
    <location>
        <begin position="7"/>
        <end position="122"/>
    </location>
</feature>
<keyword evidence="7 15" id="KW-0028">Amino-acid biosynthesis</keyword>
<comment type="caution">
    <text evidence="18">The sequence shown here is derived from an EMBL/GenBank/DDBJ whole genome shotgun (WGS) entry which is preliminary data.</text>
</comment>
<evidence type="ECO:0000256" key="11">
    <source>
        <dbReference type="ARBA" id="ARBA00023002"/>
    </source>
</evidence>
<dbReference type="EMBL" id="DVJQ01000029">
    <property type="protein sequence ID" value="HIS74052.1"/>
    <property type="molecule type" value="Genomic_DNA"/>
</dbReference>
<dbReference type="NCBIfam" id="NF011456">
    <property type="entry name" value="PRK14874.1"/>
    <property type="match status" value="1"/>
</dbReference>
<dbReference type="Gene3D" id="3.40.50.720">
    <property type="entry name" value="NAD(P)-binding Rossmann-like Domain"/>
    <property type="match status" value="1"/>
</dbReference>
<comment type="similarity">
    <text evidence="4 15">Belongs to the aspartate-semialdehyde dehydrogenase family.</text>
</comment>
<evidence type="ECO:0000313" key="18">
    <source>
        <dbReference type="EMBL" id="HIS74052.1"/>
    </source>
</evidence>
<evidence type="ECO:0000256" key="15">
    <source>
        <dbReference type="HAMAP-Rule" id="MF_02121"/>
    </source>
</evidence>
<dbReference type="InterPro" id="IPR036291">
    <property type="entry name" value="NAD(P)-bd_dom_sf"/>
</dbReference>
<dbReference type="GO" id="GO:0009089">
    <property type="term" value="P:lysine biosynthetic process via diaminopimelate"/>
    <property type="evidence" value="ECO:0007669"/>
    <property type="project" value="UniProtKB-UniRule"/>
</dbReference>
<feature type="binding site" evidence="15">
    <location>
        <position position="102"/>
    </location>
    <ligand>
        <name>phosphate</name>
        <dbReference type="ChEBI" id="CHEBI:43474"/>
    </ligand>
</feature>
<dbReference type="PANTHER" id="PTHR46278">
    <property type="entry name" value="DEHYDROGENASE, PUTATIVE-RELATED"/>
    <property type="match status" value="1"/>
</dbReference>
<name>A0A9D1FIF7_9BACT</name>
<dbReference type="InterPro" id="IPR012280">
    <property type="entry name" value="Semialdhyde_DH_dimer_dom"/>
</dbReference>
<dbReference type="GO" id="GO:0051287">
    <property type="term" value="F:NAD binding"/>
    <property type="evidence" value="ECO:0007669"/>
    <property type="project" value="InterPro"/>
</dbReference>
<keyword evidence="10 15" id="KW-0220">Diaminopimelate biosynthesis</keyword>
<dbReference type="Proteomes" id="UP000886865">
    <property type="component" value="Unassembled WGS sequence"/>
</dbReference>
<comment type="pathway">
    <text evidence="3 15">Amino-acid biosynthesis; L-threonine biosynthesis; L-threonine from L-aspartate: step 2/5.</text>
</comment>
<dbReference type="Pfam" id="PF01118">
    <property type="entry name" value="Semialdhyde_dh"/>
    <property type="match status" value="1"/>
</dbReference>
<gene>
    <name evidence="15" type="primary">asd</name>
    <name evidence="18" type="ORF">IAA86_03415</name>
</gene>
<feature type="active site" description="Proton acceptor" evidence="15 16">
    <location>
        <position position="245"/>
    </location>
</feature>
<dbReference type="GO" id="GO:0009097">
    <property type="term" value="P:isoleucine biosynthetic process"/>
    <property type="evidence" value="ECO:0007669"/>
    <property type="project" value="UniProtKB-UniRule"/>
</dbReference>
<dbReference type="GO" id="GO:0050661">
    <property type="term" value="F:NADP binding"/>
    <property type="evidence" value="ECO:0007669"/>
    <property type="project" value="UniProtKB-UniRule"/>
</dbReference>
<feature type="binding site" evidence="15">
    <location>
        <begin position="161"/>
        <end position="162"/>
    </location>
    <ligand>
        <name>NADP(+)</name>
        <dbReference type="ChEBI" id="CHEBI:58349"/>
    </ligand>
</feature>
<comment type="catalytic activity">
    <reaction evidence="14 15">
        <text>L-aspartate 4-semialdehyde + phosphate + NADP(+) = 4-phospho-L-aspartate + NADPH + H(+)</text>
        <dbReference type="Rhea" id="RHEA:24284"/>
        <dbReference type="ChEBI" id="CHEBI:15378"/>
        <dbReference type="ChEBI" id="CHEBI:43474"/>
        <dbReference type="ChEBI" id="CHEBI:57535"/>
        <dbReference type="ChEBI" id="CHEBI:57783"/>
        <dbReference type="ChEBI" id="CHEBI:58349"/>
        <dbReference type="ChEBI" id="CHEBI:537519"/>
        <dbReference type="EC" id="1.2.1.11"/>
    </reaction>
</comment>
<evidence type="ECO:0000256" key="5">
    <source>
        <dbReference type="ARBA" id="ARBA00011738"/>
    </source>
</evidence>
<evidence type="ECO:0000256" key="2">
    <source>
        <dbReference type="ARBA" id="ARBA00005076"/>
    </source>
</evidence>
<comment type="function">
    <text evidence="15">Catalyzes the NADPH-dependent formation of L-aspartate-semialdehyde (L-ASA) by the reductive dephosphorylation of L-aspartyl-4-phosphate.</text>
</comment>
<dbReference type="CDD" id="cd02316">
    <property type="entry name" value="VcASADH2_like_N"/>
    <property type="match status" value="1"/>
</dbReference>
<dbReference type="GO" id="GO:0046983">
    <property type="term" value="F:protein dimerization activity"/>
    <property type="evidence" value="ECO:0007669"/>
    <property type="project" value="InterPro"/>
</dbReference>
<dbReference type="PANTHER" id="PTHR46278:SF2">
    <property type="entry name" value="ASPARTATE-SEMIALDEHYDE DEHYDROGENASE"/>
    <property type="match status" value="1"/>
</dbReference>
<evidence type="ECO:0000259" key="17">
    <source>
        <dbReference type="SMART" id="SM00859"/>
    </source>
</evidence>
<dbReference type="PIRSF" id="PIRSF000148">
    <property type="entry name" value="ASA_dh"/>
    <property type="match status" value="1"/>
</dbReference>
<dbReference type="InterPro" id="IPR012080">
    <property type="entry name" value="Asp_semialdehyde_DH"/>
</dbReference>
<dbReference type="AlphaFoldDB" id="A0A9D1FIF7"/>
<protein>
    <recommendedName>
        <fullName evidence="6 15">Aspartate-semialdehyde dehydrogenase</fullName>
        <shortName evidence="15">ASA dehydrogenase</shortName>
        <shortName evidence="15">ASADH</shortName>
        <ecNumber evidence="6 15">1.2.1.11</ecNumber>
    </recommendedName>
    <alternativeName>
        <fullName evidence="15">Aspartate-beta-semialdehyde dehydrogenase</fullName>
    </alternativeName>
</protein>
<evidence type="ECO:0000256" key="8">
    <source>
        <dbReference type="ARBA" id="ARBA00022697"/>
    </source>
</evidence>
<feature type="binding site" evidence="15">
    <location>
        <position position="238"/>
    </location>
    <ligand>
        <name>substrate</name>
    </ligand>
</feature>
<dbReference type="Pfam" id="PF02774">
    <property type="entry name" value="Semialdhyde_dhC"/>
    <property type="match status" value="1"/>
</dbReference>
<evidence type="ECO:0000256" key="12">
    <source>
        <dbReference type="ARBA" id="ARBA00023154"/>
    </source>
</evidence>
<comment type="subunit">
    <text evidence="5 15">Homodimer.</text>
</comment>
<proteinExistence type="inferred from homology"/>
<keyword evidence="11 15" id="KW-0560">Oxidoreductase</keyword>
<evidence type="ECO:0000256" key="3">
    <source>
        <dbReference type="ARBA" id="ARBA00005097"/>
    </source>
</evidence>
<comment type="caution">
    <text evidence="15">Lacks conserved residue(s) required for the propagation of feature annotation.</text>
</comment>
<accession>A0A9D1FIF7</accession>
<feature type="binding site" evidence="15">
    <location>
        <position position="158"/>
    </location>
    <ligand>
        <name>substrate</name>
    </ligand>
</feature>
<dbReference type="SUPFAM" id="SSF51735">
    <property type="entry name" value="NAD(P)-binding Rossmann-fold domains"/>
    <property type="match status" value="1"/>
</dbReference>
<dbReference type="GO" id="GO:0071266">
    <property type="term" value="P:'de novo' L-methionine biosynthetic process"/>
    <property type="evidence" value="ECO:0007669"/>
    <property type="project" value="UniProtKB-UniRule"/>
</dbReference>
<dbReference type="CDD" id="cd18131">
    <property type="entry name" value="ASADH_C_bac_euk_like"/>
    <property type="match status" value="1"/>
</dbReference>
<dbReference type="GO" id="GO:0019877">
    <property type="term" value="P:diaminopimelate biosynthetic process"/>
    <property type="evidence" value="ECO:0007669"/>
    <property type="project" value="UniProtKB-UniRule"/>
</dbReference>
<evidence type="ECO:0000256" key="7">
    <source>
        <dbReference type="ARBA" id="ARBA00022605"/>
    </source>
</evidence>
<feature type="active site" description="Acyl-thioester intermediate" evidence="15 16">
    <location>
        <position position="131"/>
    </location>
</feature>
<dbReference type="SMART" id="SM00859">
    <property type="entry name" value="Semialdhyde_dh"/>
    <property type="match status" value="1"/>
</dbReference>
<evidence type="ECO:0000256" key="9">
    <source>
        <dbReference type="ARBA" id="ARBA00022857"/>
    </source>
</evidence>
<evidence type="ECO:0000256" key="6">
    <source>
        <dbReference type="ARBA" id="ARBA00013120"/>
    </source>
</evidence>
<keyword evidence="8 15" id="KW-0791">Threonine biosynthesis</keyword>
<feature type="binding site" evidence="15">
    <location>
        <begin position="14"/>
        <end position="17"/>
    </location>
    <ligand>
        <name>NADP(+)</name>
        <dbReference type="ChEBI" id="CHEBI:58349"/>
    </ligand>
</feature>
<dbReference type="SUPFAM" id="SSF55347">
    <property type="entry name" value="Glyceraldehyde-3-phosphate dehydrogenase-like, C-terminal domain"/>
    <property type="match status" value="1"/>
</dbReference>
<evidence type="ECO:0000256" key="10">
    <source>
        <dbReference type="ARBA" id="ARBA00022915"/>
    </source>
</evidence>
<dbReference type="GO" id="GO:0004073">
    <property type="term" value="F:aspartate-semialdehyde dehydrogenase activity"/>
    <property type="evidence" value="ECO:0007669"/>
    <property type="project" value="UniProtKB-UniRule"/>
</dbReference>
<feature type="binding site" evidence="15">
    <location>
        <position position="318"/>
    </location>
    <ligand>
        <name>NADP(+)</name>
        <dbReference type="ChEBI" id="CHEBI:58349"/>
    </ligand>
</feature>
<dbReference type="GO" id="GO:0009088">
    <property type="term" value="P:threonine biosynthetic process"/>
    <property type="evidence" value="ECO:0007669"/>
    <property type="project" value="UniProtKB-UniRule"/>
</dbReference>
<reference evidence="18" key="1">
    <citation type="submission" date="2020-10" db="EMBL/GenBank/DDBJ databases">
        <authorList>
            <person name="Gilroy R."/>
        </authorList>
    </citation>
    <scope>NUCLEOTIDE SEQUENCE</scope>
    <source>
        <strain evidence="18">CHK152-2871</strain>
    </source>
</reference>
<feature type="binding site" evidence="15">
    <location>
        <begin position="42"/>
        <end position="43"/>
    </location>
    <ligand>
        <name>NADP(+)</name>
        <dbReference type="ChEBI" id="CHEBI:58349"/>
    </ligand>
</feature>
<dbReference type="InterPro" id="IPR005986">
    <property type="entry name" value="Asp_semialdehyde_DH_beta"/>
</dbReference>
<dbReference type="InterPro" id="IPR000534">
    <property type="entry name" value="Semialdehyde_DH_NAD-bd"/>
</dbReference>
<sequence>MTEKKPNIAVLGASGVVGREILNILAESNIEFNDIKFLASKRSAGSKIEFKNKEYTILEATPDVFDGVNVVLASAGGSTSLSLAPEAVKRGAVYIDNSSAFRMEEDVPLVIAGVNDDDLKKHKGIIANPNCSTSQLMLALKPLHDYANIKRLIVSTYQAVSGAGLAAINELTDNTKTNLIGMPYDNKAFKYEIGFNVIPQIDVFCDNGYTKEEMKVTNETRKILHLDKSVPISCTAVRVPVYIGHSEAVSIEFEKPIDADKTREILKGAYGVNVVDDIEHYVYPTPKDAAGKDPVFVGRIRKSIAFENGIDFFCVADNLRIGAALNTVRLAQKVIDMGLY</sequence>
<comment type="pathway">
    <text evidence="2 15">Amino-acid biosynthesis; L-lysine biosynthesis via DAP pathway; (S)-tetrahydrodipicolinate from L-aspartate: step 2/4.</text>
</comment>